<proteinExistence type="predicted"/>
<evidence type="ECO:0000313" key="2">
    <source>
        <dbReference type="Proteomes" id="UP000019849"/>
    </source>
</evidence>
<dbReference type="SUPFAM" id="SSF143555">
    <property type="entry name" value="FwdE-like"/>
    <property type="match status" value="1"/>
</dbReference>
<dbReference type="EMBL" id="JENY01000013">
    <property type="protein sequence ID" value="EXL07947.1"/>
    <property type="molecule type" value="Genomic_DNA"/>
</dbReference>
<evidence type="ECO:0008006" key="3">
    <source>
        <dbReference type="Google" id="ProtNLM"/>
    </source>
</evidence>
<dbReference type="AlphaFoldDB" id="A0A011TUX4"/>
<sequence length="220" mass="23775">MTEKAMEFPGFFVEAPTISLRDPLAQFLGVSKSGMITYAYADAVKLAGHSCPTVAGAYLMVRRGLQYLYGNEIPERGGIEVYLRGPRDQGTTGVIASVVTLLTGAAPETGFGGIGPHGRFMRRDLLCFDATFDGIMALRRGDNGDGVILDLDTSVVPFTGEIQALLPRSVVGQANENEQARFAALWQARVEEMLIRHADDPALIRAREWKAGALADEDLA</sequence>
<name>A0A011TUX4_9HYPH</name>
<dbReference type="PATRIC" id="fig|69279.3.peg.2251"/>
<dbReference type="STRING" id="69279.BG36_04265"/>
<accession>A0A011TUX4</accession>
<evidence type="ECO:0000313" key="1">
    <source>
        <dbReference type="EMBL" id="EXL07947.1"/>
    </source>
</evidence>
<dbReference type="eggNOG" id="COG2191">
    <property type="taxonomic scope" value="Bacteria"/>
</dbReference>
<comment type="caution">
    <text evidence="1">The sequence shown here is derived from an EMBL/GenBank/DDBJ whole genome shotgun (WGS) entry which is preliminary data.</text>
</comment>
<gene>
    <name evidence="1" type="ORF">BG36_04265</name>
</gene>
<protein>
    <recommendedName>
        <fullName evidence="3">Formylmethanofuran dehydrogenase subunit E domain-containing protein</fullName>
    </recommendedName>
</protein>
<dbReference type="HOGENOM" id="CLU_1253797_0_0_5"/>
<reference evidence="1 2" key="1">
    <citation type="submission" date="2014-02" db="EMBL/GenBank/DDBJ databases">
        <title>Aquamicrobium defluvii Genome sequencing.</title>
        <authorList>
            <person name="Wang X."/>
        </authorList>
    </citation>
    <scope>NUCLEOTIDE SEQUENCE [LARGE SCALE GENOMIC DNA]</scope>
    <source>
        <strain evidence="1 2">W13Z1</strain>
    </source>
</reference>
<organism evidence="1 2">
    <name type="scientific">Aquamicrobium defluvii</name>
    <dbReference type="NCBI Taxonomy" id="69279"/>
    <lineage>
        <taxon>Bacteria</taxon>
        <taxon>Pseudomonadati</taxon>
        <taxon>Pseudomonadota</taxon>
        <taxon>Alphaproteobacteria</taxon>
        <taxon>Hyphomicrobiales</taxon>
        <taxon>Phyllobacteriaceae</taxon>
        <taxon>Aquamicrobium</taxon>
    </lineage>
</organism>
<dbReference type="Proteomes" id="UP000019849">
    <property type="component" value="Unassembled WGS sequence"/>
</dbReference>